<dbReference type="InterPro" id="IPR013766">
    <property type="entry name" value="Thioredoxin_domain"/>
</dbReference>
<evidence type="ECO:0000313" key="4">
    <source>
        <dbReference type="Proteomes" id="UP000293465"/>
    </source>
</evidence>
<accession>A0A4Q5KI29</accession>
<keyword evidence="1" id="KW-0732">Signal</keyword>
<feature type="chain" id="PRO_5021029908" evidence="1">
    <location>
        <begin position="24"/>
        <end position="168"/>
    </location>
</feature>
<dbReference type="GeneID" id="56275887"/>
<proteinExistence type="predicted"/>
<evidence type="ECO:0000313" key="3">
    <source>
        <dbReference type="EMBL" id="RYU45814.1"/>
    </source>
</evidence>
<sequence length="168" mass="18722">MSRRLLNIFVIIHLFGFSMPTKAQQCPLVEPFQPAIVDKSQLPMVMQHSLDQSPISLVNLWAVWCSPCRKELPMLVTLEQSKMHNITVNTVHIGKQTPEVAQVIADVGLQQLNKGFLSDMSSMSVMGIYGLPATMVAVKGEVKFIASGYLHHTAAVYKQWLVCLEESL</sequence>
<dbReference type="Proteomes" id="UP000293465">
    <property type="component" value="Unassembled WGS sequence"/>
</dbReference>
<dbReference type="InterPro" id="IPR036249">
    <property type="entry name" value="Thioredoxin-like_sf"/>
</dbReference>
<feature type="domain" description="Thioredoxin" evidence="2">
    <location>
        <begin position="52"/>
        <end position="101"/>
    </location>
</feature>
<dbReference type="EMBL" id="SEZJ01000010">
    <property type="protein sequence ID" value="RYU45814.1"/>
    <property type="molecule type" value="Genomic_DNA"/>
</dbReference>
<comment type="caution">
    <text evidence="3">The sequence shown here is derived from an EMBL/GenBank/DDBJ whole genome shotgun (WGS) entry which is preliminary data.</text>
</comment>
<organism evidence="3 4">
    <name type="scientific">Aliivibrio finisterrensis</name>
    <dbReference type="NCBI Taxonomy" id="511998"/>
    <lineage>
        <taxon>Bacteria</taxon>
        <taxon>Pseudomonadati</taxon>
        <taxon>Pseudomonadota</taxon>
        <taxon>Gammaproteobacteria</taxon>
        <taxon>Vibrionales</taxon>
        <taxon>Vibrionaceae</taxon>
        <taxon>Aliivibrio</taxon>
    </lineage>
</organism>
<dbReference type="Pfam" id="PF00085">
    <property type="entry name" value="Thioredoxin"/>
    <property type="match status" value="1"/>
</dbReference>
<name>A0A4Q5KI29_9GAMM</name>
<dbReference type="CDD" id="cd02966">
    <property type="entry name" value="TlpA_like_family"/>
    <property type="match status" value="1"/>
</dbReference>
<dbReference type="RefSeq" id="WP_130087710.1">
    <property type="nucleotide sequence ID" value="NZ_SEZJ01000010.1"/>
</dbReference>
<protein>
    <submittedName>
        <fullName evidence="3">TlpA family protein disulfide reductase</fullName>
    </submittedName>
</protein>
<reference evidence="3 4" key="1">
    <citation type="submission" date="2019-02" db="EMBL/GenBank/DDBJ databases">
        <title>Genome sequences of Aliivibrio finisterrensis strains from farmed Atlantic salmon.</title>
        <authorList>
            <person name="Bowman J.P."/>
        </authorList>
    </citation>
    <scope>NUCLEOTIDE SEQUENCE [LARGE SCALE GENOMIC DNA]</scope>
    <source>
        <strain evidence="3 4">A32</strain>
    </source>
</reference>
<dbReference type="OrthoDB" id="9799347at2"/>
<dbReference type="AlphaFoldDB" id="A0A4Q5KI29"/>
<evidence type="ECO:0000256" key="1">
    <source>
        <dbReference type="SAM" id="SignalP"/>
    </source>
</evidence>
<feature type="signal peptide" evidence="1">
    <location>
        <begin position="1"/>
        <end position="23"/>
    </location>
</feature>
<dbReference type="SUPFAM" id="SSF52833">
    <property type="entry name" value="Thioredoxin-like"/>
    <property type="match status" value="1"/>
</dbReference>
<evidence type="ECO:0000259" key="2">
    <source>
        <dbReference type="Pfam" id="PF00085"/>
    </source>
</evidence>
<dbReference type="Gene3D" id="3.40.30.10">
    <property type="entry name" value="Glutaredoxin"/>
    <property type="match status" value="1"/>
</dbReference>
<gene>
    <name evidence="3" type="ORF">ERW49_12535</name>
</gene>